<dbReference type="EMBL" id="NBSK02000004">
    <property type="protein sequence ID" value="KAJ0211102.1"/>
    <property type="molecule type" value="Genomic_DNA"/>
</dbReference>
<organism evidence="1 2">
    <name type="scientific">Lactuca sativa</name>
    <name type="common">Garden lettuce</name>
    <dbReference type="NCBI Taxonomy" id="4236"/>
    <lineage>
        <taxon>Eukaryota</taxon>
        <taxon>Viridiplantae</taxon>
        <taxon>Streptophyta</taxon>
        <taxon>Embryophyta</taxon>
        <taxon>Tracheophyta</taxon>
        <taxon>Spermatophyta</taxon>
        <taxon>Magnoliopsida</taxon>
        <taxon>eudicotyledons</taxon>
        <taxon>Gunneridae</taxon>
        <taxon>Pentapetalae</taxon>
        <taxon>asterids</taxon>
        <taxon>campanulids</taxon>
        <taxon>Asterales</taxon>
        <taxon>Asteraceae</taxon>
        <taxon>Cichorioideae</taxon>
        <taxon>Cichorieae</taxon>
        <taxon>Lactucinae</taxon>
        <taxon>Lactuca</taxon>
    </lineage>
</organism>
<name>A0A9R1VP92_LACSA</name>
<gene>
    <name evidence="1" type="ORF">LSAT_V11C400207870</name>
</gene>
<evidence type="ECO:0000313" key="1">
    <source>
        <dbReference type="EMBL" id="KAJ0211102.1"/>
    </source>
</evidence>
<accession>A0A9R1VP92</accession>
<dbReference type="Proteomes" id="UP000235145">
    <property type="component" value="Unassembled WGS sequence"/>
</dbReference>
<keyword evidence="2" id="KW-1185">Reference proteome</keyword>
<reference evidence="1 2" key="1">
    <citation type="journal article" date="2017" name="Nat. Commun.">
        <title>Genome assembly with in vitro proximity ligation data and whole-genome triplication in lettuce.</title>
        <authorList>
            <person name="Reyes-Chin-Wo S."/>
            <person name="Wang Z."/>
            <person name="Yang X."/>
            <person name="Kozik A."/>
            <person name="Arikit S."/>
            <person name="Song C."/>
            <person name="Xia L."/>
            <person name="Froenicke L."/>
            <person name="Lavelle D.O."/>
            <person name="Truco M.J."/>
            <person name="Xia R."/>
            <person name="Zhu S."/>
            <person name="Xu C."/>
            <person name="Xu H."/>
            <person name="Xu X."/>
            <person name="Cox K."/>
            <person name="Korf I."/>
            <person name="Meyers B.C."/>
            <person name="Michelmore R.W."/>
        </authorList>
    </citation>
    <scope>NUCLEOTIDE SEQUENCE [LARGE SCALE GENOMIC DNA]</scope>
    <source>
        <strain evidence="2">cv. Salinas</strain>
        <tissue evidence="1">Seedlings</tissue>
    </source>
</reference>
<dbReference type="AlphaFoldDB" id="A0A9R1VP92"/>
<evidence type="ECO:0000313" key="2">
    <source>
        <dbReference type="Proteomes" id="UP000235145"/>
    </source>
</evidence>
<comment type="caution">
    <text evidence="1">The sequence shown here is derived from an EMBL/GenBank/DDBJ whole genome shotgun (WGS) entry which is preliminary data.</text>
</comment>
<sequence length="107" mass="12239">MVLKVPWKKDAIFSDDSSSGAESTDEIIAENDEVTRVRRNTRLPKVHNDLDKSGGKKCKIIHYDEMGKFSGENAPMFSRFLGELVRRQVGLKYTKWKSVTHVVKDKL</sequence>
<protein>
    <submittedName>
        <fullName evidence="1">Uncharacterized protein</fullName>
    </submittedName>
</protein>
<proteinExistence type="predicted"/>